<gene>
    <name evidence="17" type="ORF">JD844_027801</name>
</gene>
<keyword evidence="18" id="KW-1185">Reference proteome</keyword>
<proteinExistence type="predicted"/>
<evidence type="ECO:0000256" key="2">
    <source>
        <dbReference type="ARBA" id="ARBA00011479"/>
    </source>
</evidence>
<keyword evidence="12" id="KW-0469">Meiosis</keyword>
<evidence type="ECO:0000313" key="18">
    <source>
        <dbReference type="Proteomes" id="UP000826234"/>
    </source>
</evidence>
<keyword evidence="8" id="KW-0221">Differentiation</keyword>
<feature type="repeat" description="ANK" evidence="14">
    <location>
        <begin position="176"/>
        <end position="208"/>
    </location>
</feature>
<feature type="repeat" description="ANK" evidence="14">
    <location>
        <begin position="75"/>
        <end position="107"/>
    </location>
</feature>
<dbReference type="Proteomes" id="UP000826234">
    <property type="component" value="Unassembled WGS sequence"/>
</dbReference>
<protein>
    <recommendedName>
        <fullName evidence="3">Ankyrin repeat, SAM and basic leucine zipper domain-containing protein 1</fullName>
    </recommendedName>
    <alternativeName>
        <fullName evidence="13">Germ cell-specific ankyrin, SAM and basic leucine zipper domain-containing protein</fullName>
    </alternativeName>
</protein>
<dbReference type="PROSITE" id="PS50105">
    <property type="entry name" value="SAM_DOMAIN"/>
    <property type="match status" value="1"/>
</dbReference>
<dbReference type="CDD" id="cd09521">
    <property type="entry name" value="SAM_ASZ1"/>
    <property type="match status" value="1"/>
</dbReference>
<evidence type="ECO:0000259" key="16">
    <source>
        <dbReference type="PROSITE" id="PS50105"/>
    </source>
</evidence>
<keyword evidence="9" id="KW-0744">Spermatogenesis</keyword>
<evidence type="ECO:0000256" key="11">
    <source>
        <dbReference type="ARBA" id="ARBA00023158"/>
    </source>
</evidence>
<comment type="caution">
    <text evidence="17">The sequence shown here is derived from an EMBL/GenBank/DDBJ whole genome shotgun (WGS) entry which is preliminary data.</text>
</comment>
<name>A0ABQ7SH30_PHRPL</name>
<dbReference type="InterPro" id="IPR001660">
    <property type="entry name" value="SAM"/>
</dbReference>
<evidence type="ECO:0000256" key="7">
    <source>
        <dbReference type="ARBA" id="ARBA00022737"/>
    </source>
</evidence>
<dbReference type="SUPFAM" id="SSF48403">
    <property type="entry name" value="Ankyrin repeat"/>
    <property type="match status" value="1"/>
</dbReference>
<keyword evidence="11" id="KW-0943">RNA-mediated gene silencing</keyword>
<dbReference type="Pfam" id="PF12796">
    <property type="entry name" value="Ank_2"/>
    <property type="match status" value="2"/>
</dbReference>
<dbReference type="SMART" id="SM00248">
    <property type="entry name" value="ANK"/>
    <property type="match status" value="5"/>
</dbReference>
<dbReference type="InterPro" id="IPR036770">
    <property type="entry name" value="Ankyrin_rpt-contain_sf"/>
</dbReference>
<evidence type="ECO:0000256" key="4">
    <source>
        <dbReference type="ARBA" id="ARBA00022473"/>
    </source>
</evidence>
<keyword evidence="10 14" id="KW-0040">ANK repeat</keyword>
<evidence type="ECO:0000256" key="15">
    <source>
        <dbReference type="SAM" id="MobiDB-lite"/>
    </source>
</evidence>
<feature type="domain" description="SAM" evidence="16">
    <location>
        <begin position="299"/>
        <end position="362"/>
    </location>
</feature>
<evidence type="ECO:0000256" key="5">
    <source>
        <dbReference type="ARBA" id="ARBA00022490"/>
    </source>
</evidence>
<evidence type="ECO:0000256" key="14">
    <source>
        <dbReference type="PROSITE-ProRule" id="PRU00023"/>
    </source>
</evidence>
<dbReference type="InterPro" id="IPR013761">
    <property type="entry name" value="SAM/pointed_sf"/>
</dbReference>
<reference evidence="17 18" key="1">
    <citation type="journal article" date="2022" name="Gigascience">
        <title>A chromosome-level genome assembly and annotation of the desert horned lizard, Phrynosoma platyrhinos, provides insight into chromosomal rearrangements among reptiles.</title>
        <authorList>
            <person name="Koochekian N."/>
            <person name="Ascanio A."/>
            <person name="Farleigh K."/>
            <person name="Card D.C."/>
            <person name="Schield D.R."/>
            <person name="Castoe T.A."/>
            <person name="Jezkova T."/>
        </authorList>
    </citation>
    <scope>NUCLEOTIDE SEQUENCE [LARGE SCALE GENOMIC DNA]</scope>
    <source>
        <strain evidence="17">NK-2021</strain>
    </source>
</reference>
<evidence type="ECO:0000256" key="3">
    <source>
        <dbReference type="ARBA" id="ARBA00020117"/>
    </source>
</evidence>
<comment type="subcellular location">
    <subcellularLocation>
        <location evidence="1">Cytoplasm</location>
    </subcellularLocation>
</comment>
<dbReference type="PANTHER" id="PTHR24157:SF3">
    <property type="entry name" value="ANKYRIN REPEAT, SAM AND BASIC LEUCINE ZIPPER DOMAIN-CONTAINING PROTEIN 1"/>
    <property type="match status" value="1"/>
</dbReference>
<dbReference type="PROSITE" id="PS50088">
    <property type="entry name" value="ANK_REPEAT"/>
    <property type="match status" value="3"/>
</dbReference>
<dbReference type="EMBL" id="JAIPUX010005290">
    <property type="protein sequence ID" value="KAH0616583.1"/>
    <property type="molecule type" value="Genomic_DNA"/>
</dbReference>
<accession>A0ABQ7SH30</accession>
<dbReference type="Gene3D" id="1.25.40.20">
    <property type="entry name" value="Ankyrin repeat-containing domain"/>
    <property type="match status" value="2"/>
</dbReference>
<keyword evidence="4" id="KW-0217">Developmental protein</keyword>
<dbReference type="Pfam" id="PF07647">
    <property type="entry name" value="SAM_2"/>
    <property type="match status" value="1"/>
</dbReference>
<keyword evidence="7" id="KW-0677">Repeat</keyword>
<evidence type="ECO:0000256" key="10">
    <source>
        <dbReference type="ARBA" id="ARBA00023043"/>
    </source>
</evidence>
<dbReference type="SUPFAM" id="SSF47769">
    <property type="entry name" value="SAM/Pointed domain"/>
    <property type="match status" value="1"/>
</dbReference>
<dbReference type="PROSITE" id="PS50297">
    <property type="entry name" value="ANK_REP_REGION"/>
    <property type="match status" value="3"/>
</dbReference>
<dbReference type="InterPro" id="IPR002110">
    <property type="entry name" value="Ankyrin_rpt"/>
</dbReference>
<evidence type="ECO:0000256" key="1">
    <source>
        <dbReference type="ARBA" id="ARBA00004496"/>
    </source>
</evidence>
<feature type="repeat" description="ANK" evidence="14">
    <location>
        <begin position="209"/>
        <end position="241"/>
    </location>
</feature>
<evidence type="ECO:0000313" key="17">
    <source>
        <dbReference type="EMBL" id="KAH0616583.1"/>
    </source>
</evidence>
<feature type="region of interest" description="Disordered" evidence="15">
    <location>
        <begin position="1"/>
        <end position="26"/>
    </location>
</feature>
<keyword evidence="5" id="KW-0963">Cytoplasm</keyword>
<evidence type="ECO:0000256" key="8">
    <source>
        <dbReference type="ARBA" id="ARBA00022782"/>
    </source>
</evidence>
<sequence>MTHGVFFGGSSESDDDEGDGWDIGLVPSPRRRHLNEALQTDDKDEALKKAMTTGNLSAVEELLNSGVSVESTFKFGWTPLMYAASVANVELMHILLDRGANASFDKDQYTVLMAACAARASEEQILKSVDLLLSRNANPNATCSKPSQVLHGALDSRKINRMWGNLLKIAQLDQEKKMTPLMYAAREGHPQVVALLAGHGSQINAQDESGYTALTWAARYGHKKVVFKLLELGADKSIQTKDGQTPGEIAKNNKHLELFSLLSLMATPFQGRFQNLIKEEAIQNLLKAVPDGHKISSYAALGDLEVFLHGLGLEHITELLKEREITLRQLLTMGKEDFIEIGIKDQRDQQKILDAAKELQVEEVNLGELSGVINVEFRIDLSKKRPLPFLSGARMYYLAYLLVLPRKLHLDRHEILTSAHKKDPDSVCCLERQLSSSPGKSIGFGMELFLRNLLCNVISFYCYSADEFLSFLVKLNKQCIHLTTAIQSAVNQFPTDAHKLVLEWSPPQSLARICEDLISSAEDLNGQASKLKKLVQELQDVQRDNPCRIQPLVEKRRWKKTFFKMAAVTLVGSGCFFFVSRLTLRIVRAQPESYLHLFL</sequence>
<dbReference type="InterPro" id="IPR042650">
    <property type="entry name" value="Asz1_SAM"/>
</dbReference>
<evidence type="ECO:0000256" key="12">
    <source>
        <dbReference type="ARBA" id="ARBA00023254"/>
    </source>
</evidence>
<organism evidence="17 18">
    <name type="scientific">Phrynosoma platyrhinos</name>
    <name type="common">Desert horned lizard</name>
    <dbReference type="NCBI Taxonomy" id="52577"/>
    <lineage>
        <taxon>Eukaryota</taxon>
        <taxon>Metazoa</taxon>
        <taxon>Chordata</taxon>
        <taxon>Craniata</taxon>
        <taxon>Vertebrata</taxon>
        <taxon>Euteleostomi</taxon>
        <taxon>Lepidosauria</taxon>
        <taxon>Squamata</taxon>
        <taxon>Bifurcata</taxon>
        <taxon>Unidentata</taxon>
        <taxon>Episquamata</taxon>
        <taxon>Toxicofera</taxon>
        <taxon>Iguania</taxon>
        <taxon>Phrynosomatidae</taxon>
        <taxon>Phrynosomatinae</taxon>
        <taxon>Phrynosoma</taxon>
    </lineage>
</organism>
<keyword evidence="6" id="KW-0597">Phosphoprotein</keyword>
<dbReference type="PANTHER" id="PTHR24157">
    <property type="entry name" value="ANKYRIN REPEAT, SAM AND BASIC LEUCINE ZIPPER DOMAIN-CONTAINING PROTEIN 1"/>
    <property type="match status" value="1"/>
</dbReference>
<evidence type="ECO:0000256" key="6">
    <source>
        <dbReference type="ARBA" id="ARBA00022553"/>
    </source>
</evidence>
<comment type="subunit">
    <text evidence="2">Interacts with DDX4, PIWIL1, RANBP9 and TDRD1.</text>
</comment>
<evidence type="ECO:0000256" key="13">
    <source>
        <dbReference type="ARBA" id="ARBA00030354"/>
    </source>
</evidence>
<dbReference type="SMART" id="SM00454">
    <property type="entry name" value="SAM"/>
    <property type="match status" value="1"/>
</dbReference>
<evidence type="ECO:0000256" key="9">
    <source>
        <dbReference type="ARBA" id="ARBA00022871"/>
    </source>
</evidence>
<dbReference type="Gene3D" id="1.10.150.50">
    <property type="entry name" value="Transcription Factor, Ets-1"/>
    <property type="match status" value="1"/>
</dbReference>